<dbReference type="GO" id="GO:0016787">
    <property type="term" value="F:hydrolase activity"/>
    <property type="evidence" value="ECO:0007669"/>
    <property type="project" value="UniProtKB-KW"/>
</dbReference>
<reference evidence="5 6" key="1">
    <citation type="journal article" date="2011" name="EMBO J.">
        <title>Structural diversity of bacterial flagellar motors.</title>
        <authorList>
            <person name="Chen S."/>
            <person name="Beeby M."/>
            <person name="Murphy G.E."/>
            <person name="Leadbetter J.R."/>
            <person name="Hendrixson D.R."/>
            <person name="Briegel A."/>
            <person name="Li Z."/>
            <person name="Shi J."/>
            <person name="Tocheva E.I."/>
            <person name="Muller A."/>
            <person name="Dobro M.J."/>
            <person name="Jensen G.J."/>
        </authorList>
    </citation>
    <scope>NUCLEOTIDE SEQUENCE [LARGE SCALE GENOMIC DNA]</scope>
    <source>
        <strain evidence="5 6">ATCC 19624</strain>
    </source>
</reference>
<dbReference type="PIRSF" id="PIRSF005962">
    <property type="entry name" value="Pept_M20D_amidohydro"/>
    <property type="match status" value="1"/>
</dbReference>
<comment type="caution">
    <text evidence="5">The sequence shown here is derived from an EMBL/GenBank/DDBJ whole genome shotgun (WGS) entry which is preliminary data.</text>
</comment>
<feature type="binding site" evidence="3">
    <location>
        <position position="136"/>
    </location>
    <ligand>
        <name>Mn(2+)</name>
        <dbReference type="ChEBI" id="CHEBI:29035"/>
        <label>2</label>
    </ligand>
</feature>
<dbReference type="Gene3D" id="3.30.70.360">
    <property type="match status" value="1"/>
</dbReference>
<dbReference type="OrthoDB" id="8875216at2"/>
<keyword evidence="3" id="KW-0464">Manganese</keyword>
<evidence type="ECO:0000313" key="6">
    <source>
        <dbReference type="Proteomes" id="UP000016368"/>
    </source>
</evidence>
<dbReference type="PANTHER" id="PTHR11014">
    <property type="entry name" value="PEPTIDASE M20 FAMILY MEMBER"/>
    <property type="match status" value="1"/>
</dbReference>
<gene>
    <name evidence="5" type="ORF">HGR_08999</name>
</gene>
<dbReference type="GO" id="GO:0046872">
    <property type="term" value="F:metal ion binding"/>
    <property type="evidence" value="ECO:0007669"/>
    <property type="project" value="UniProtKB-KW"/>
</dbReference>
<dbReference type="SUPFAM" id="SSF55031">
    <property type="entry name" value="Bacterial exopeptidase dimerisation domain"/>
    <property type="match status" value="1"/>
</dbReference>
<dbReference type="STRING" id="887062.HGR_08999"/>
<dbReference type="InterPro" id="IPR002933">
    <property type="entry name" value="Peptidase_M20"/>
</dbReference>
<dbReference type="Pfam" id="PF01546">
    <property type="entry name" value="Peptidase_M20"/>
    <property type="match status" value="1"/>
</dbReference>
<comment type="cofactor">
    <cofactor evidence="3">
        <name>Mn(2+)</name>
        <dbReference type="ChEBI" id="CHEBI:29035"/>
    </cofactor>
    <text evidence="3">The Mn(2+) ion enhances activity.</text>
</comment>
<dbReference type="EMBL" id="AEGR01000056">
    <property type="protein sequence ID" value="EGI76898.1"/>
    <property type="molecule type" value="Genomic_DNA"/>
</dbReference>
<dbReference type="NCBIfam" id="TIGR01891">
    <property type="entry name" value="amidohydrolases"/>
    <property type="match status" value="1"/>
</dbReference>
<organism evidence="5 6">
    <name type="scientific">Hylemonella gracilis ATCC 19624</name>
    <dbReference type="NCBI Taxonomy" id="887062"/>
    <lineage>
        <taxon>Bacteria</taxon>
        <taxon>Pseudomonadati</taxon>
        <taxon>Pseudomonadota</taxon>
        <taxon>Betaproteobacteria</taxon>
        <taxon>Burkholderiales</taxon>
        <taxon>Comamonadaceae</taxon>
        <taxon>Hylemonella</taxon>
    </lineage>
</organism>
<dbReference type="AlphaFoldDB" id="F3KTL9"/>
<feature type="binding site" evidence="3">
    <location>
        <position position="103"/>
    </location>
    <ligand>
        <name>Mn(2+)</name>
        <dbReference type="ChEBI" id="CHEBI:29035"/>
        <label>2</label>
    </ligand>
</feature>
<dbReference type="SUPFAM" id="SSF53187">
    <property type="entry name" value="Zn-dependent exopeptidases"/>
    <property type="match status" value="1"/>
</dbReference>
<evidence type="ECO:0000256" key="2">
    <source>
        <dbReference type="ARBA" id="ARBA00022801"/>
    </source>
</evidence>
<keyword evidence="6" id="KW-1185">Reference proteome</keyword>
<dbReference type="FunFam" id="3.30.70.360:FF:000014">
    <property type="entry name" value="N-acyl-L-amino acid amidohydrolase"/>
    <property type="match status" value="1"/>
</dbReference>
<evidence type="ECO:0000259" key="4">
    <source>
        <dbReference type="Pfam" id="PF07687"/>
    </source>
</evidence>
<feature type="binding site" evidence="3">
    <location>
        <position position="101"/>
    </location>
    <ligand>
        <name>Mn(2+)</name>
        <dbReference type="ChEBI" id="CHEBI:29035"/>
        <label>2</label>
    </ligand>
</feature>
<dbReference type="Proteomes" id="UP000016368">
    <property type="component" value="Unassembled WGS sequence"/>
</dbReference>
<evidence type="ECO:0000313" key="5">
    <source>
        <dbReference type="EMBL" id="EGI76898.1"/>
    </source>
</evidence>
<proteinExistence type="inferred from homology"/>
<dbReference type="InterPro" id="IPR011650">
    <property type="entry name" value="Peptidase_M20_dimer"/>
</dbReference>
<sequence length="396" mass="42349">MKLIDSIAVQAAGIAGIRRDIHAHPELSYEEFRTSDLVAAKLAEWGIPVHRGLGGTGVVGTVRNGTSSRAIGLRADMDALPVQEINAFPHASRHAGKMHACGHDGHTAMLLAAAQHLALNRNFDGTVHLIFQPAEEGGAGADRMIRDGLFDQFPVDAVFGMHNWPGLPAGSFALSPGPVMASTNEFKIVVKGKGGHAAMAYNTVDPVVVAAQLVQAFQTIISRNVKPIEAGVISVTMIHAGHATNVIADSCELQGTVRTFRPEVLDLIEARMKVCADHTCAAFGASCEFEFVRNYPATINSEAEVAFARRVMASIVGEANVLRQEPTMGAEDFAYMLRAKPGAYAFIGNGEGAHRGHGHGEGPCTLHNPSYDFNDDLIPLGATFWVRLVEEFLKKA</sequence>
<dbReference type="InterPro" id="IPR017439">
    <property type="entry name" value="Amidohydrolase"/>
</dbReference>
<feature type="domain" description="Peptidase M20 dimerisation" evidence="4">
    <location>
        <begin position="185"/>
        <end position="274"/>
    </location>
</feature>
<feature type="binding site" evidence="3">
    <location>
        <position position="162"/>
    </location>
    <ligand>
        <name>Mn(2+)</name>
        <dbReference type="ChEBI" id="CHEBI:29035"/>
        <label>2</label>
    </ligand>
</feature>
<evidence type="ECO:0000256" key="1">
    <source>
        <dbReference type="ARBA" id="ARBA00006153"/>
    </source>
</evidence>
<dbReference type="Gene3D" id="3.40.630.10">
    <property type="entry name" value="Zn peptidases"/>
    <property type="match status" value="1"/>
</dbReference>
<evidence type="ECO:0000256" key="3">
    <source>
        <dbReference type="PIRSR" id="PIRSR005962-1"/>
    </source>
</evidence>
<dbReference type="CDD" id="cd05666">
    <property type="entry name" value="M20_Acy1-like"/>
    <property type="match status" value="1"/>
</dbReference>
<feature type="binding site" evidence="3">
    <location>
        <position position="367"/>
    </location>
    <ligand>
        <name>Mn(2+)</name>
        <dbReference type="ChEBI" id="CHEBI:29035"/>
        <label>2</label>
    </ligand>
</feature>
<dbReference type="Pfam" id="PF07687">
    <property type="entry name" value="M20_dimer"/>
    <property type="match status" value="1"/>
</dbReference>
<accession>F3KTL9</accession>
<dbReference type="RefSeq" id="WP_006297855.1">
    <property type="nucleotide sequence ID" value="NZ_AEGR01000056.1"/>
</dbReference>
<comment type="similarity">
    <text evidence="1">Belongs to the peptidase M20 family.</text>
</comment>
<dbReference type="PANTHER" id="PTHR11014:SF63">
    <property type="entry name" value="METALLOPEPTIDASE, PUTATIVE (AFU_ORTHOLOGUE AFUA_6G09600)-RELATED"/>
    <property type="match status" value="1"/>
</dbReference>
<keyword evidence="2 5" id="KW-0378">Hydrolase</keyword>
<keyword evidence="3" id="KW-0479">Metal-binding</keyword>
<dbReference type="eggNOG" id="COG1473">
    <property type="taxonomic scope" value="Bacteria"/>
</dbReference>
<dbReference type="InterPro" id="IPR036264">
    <property type="entry name" value="Bact_exopeptidase_dim_dom"/>
</dbReference>
<name>F3KTL9_9BURK</name>
<protein>
    <submittedName>
        <fullName evidence="5">Peptidase M20D, amidohydrolase</fullName>
    </submittedName>
</protein>